<sequence>MVIFLELPRVQEIFTLLICFYIFTSIHYLFLLAMRPGLDELIKKLLTTFNVDILCLSFPIFSPGKRKAVAIFDIKVTTNLVRRPPERGGASQNMQ</sequence>
<name>A0A2I1CTV5_ASPC2</name>
<keyword evidence="1" id="KW-0472">Membrane</keyword>
<evidence type="ECO:0000313" key="3">
    <source>
        <dbReference type="Proteomes" id="UP000234254"/>
    </source>
</evidence>
<dbReference type="GeneID" id="36549555"/>
<accession>A0A2I1CTV5</accession>
<reference evidence="2" key="1">
    <citation type="submission" date="2016-12" db="EMBL/GenBank/DDBJ databases">
        <title>The genomes of Aspergillus section Nigri reveals drivers in fungal speciation.</title>
        <authorList>
            <consortium name="DOE Joint Genome Institute"/>
            <person name="Vesth T.C."/>
            <person name="Nybo J."/>
            <person name="Theobald S."/>
            <person name="Brandl J."/>
            <person name="Frisvad J.C."/>
            <person name="Nielsen K.F."/>
            <person name="Lyhne E.K."/>
            <person name="Kogle M.E."/>
            <person name="Kuo A."/>
            <person name="Riley R."/>
            <person name="Clum A."/>
            <person name="Nolan M."/>
            <person name="Lipzen A."/>
            <person name="Salamov A."/>
            <person name="Henrissat B."/>
            <person name="Wiebenga A."/>
            <person name="De vries R.P."/>
            <person name="Grigoriev I.V."/>
            <person name="Mortensen U.H."/>
            <person name="Andersen M.R."/>
            <person name="Baker S.E."/>
        </authorList>
    </citation>
    <scope>NUCLEOTIDE SEQUENCE</scope>
    <source>
        <strain evidence="2">IBT 28561</strain>
    </source>
</reference>
<feature type="transmembrane region" description="Helical" evidence="1">
    <location>
        <begin position="13"/>
        <end position="34"/>
    </location>
</feature>
<evidence type="ECO:0000313" key="2">
    <source>
        <dbReference type="EMBL" id="PKY01060.1"/>
    </source>
</evidence>
<evidence type="ECO:0000256" key="1">
    <source>
        <dbReference type="SAM" id="Phobius"/>
    </source>
</evidence>
<keyword evidence="3" id="KW-1185">Reference proteome</keyword>
<gene>
    <name evidence="2" type="ORF">P168DRAFT_58603</name>
</gene>
<protein>
    <submittedName>
        <fullName evidence="2">Uncharacterized protein</fullName>
    </submittedName>
</protein>
<dbReference type="Proteomes" id="UP000234254">
    <property type="component" value="Unassembled WGS sequence"/>
</dbReference>
<dbReference type="VEuPathDB" id="FungiDB:P168DRAFT_58603"/>
<proteinExistence type="predicted"/>
<keyword evidence="1" id="KW-0812">Transmembrane</keyword>
<dbReference type="RefSeq" id="XP_024689654.1">
    <property type="nucleotide sequence ID" value="XM_024842026.1"/>
</dbReference>
<dbReference type="AlphaFoldDB" id="A0A2I1CTV5"/>
<keyword evidence="1" id="KW-1133">Transmembrane helix</keyword>
<dbReference type="EMBL" id="MSFM01000012">
    <property type="protein sequence ID" value="PKY01060.1"/>
    <property type="molecule type" value="Genomic_DNA"/>
</dbReference>
<comment type="caution">
    <text evidence="2">The sequence shown here is derived from an EMBL/GenBank/DDBJ whole genome shotgun (WGS) entry which is preliminary data.</text>
</comment>
<organism evidence="2 3">
    <name type="scientific">Aspergillus campestris (strain IBT 28561)</name>
    <dbReference type="NCBI Taxonomy" id="1392248"/>
    <lineage>
        <taxon>Eukaryota</taxon>
        <taxon>Fungi</taxon>
        <taxon>Dikarya</taxon>
        <taxon>Ascomycota</taxon>
        <taxon>Pezizomycotina</taxon>
        <taxon>Eurotiomycetes</taxon>
        <taxon>Eurotiomycetidae</taxon>
        <taxon>Eurotiales</taxon>
        <taxon>Aspergillaceae</taxon>
        <taxon>Aspergillus</taxon>
        <taxon>Aspergillus subgen. Circumdati</taxon>
    </lineage>
</organism>